<protein>
    <submittedName>
        <fullName evidence="2">Uncharacterized protein</fullName>
    </submittedName>
</protein>
<sequence length="65" mass="7254">PNSNQPEPPNETELLQLETRYETPTNHHRRRGKSCYDTKPYPSTRSTATRSEAGKNDNHGSADGG</sequence>
<dbReference type="EMBL" id="LXQA010786862">
    <property type="protein sequence ID" value="MCI70972.1"/>
    <property type="molecule type" value="Genomic_DNA"/>
</dbReference>
<feature type="region of interest" description="Disordered" evidence="1">
    <location>
        <begin position="20"/>
        <end position="65"/>
    </location>
</feature>
<keyword evidence="3" id="KW-1185">Reference proteome</keyword>
<evidence type="ECO:0000313" key="2">
    <source>
        <dbReference type="EMBL" id="MCI70972.1"/>
    </source>
</evidence>
<reference evidence="2 3" key="1">
    <citation type="journal article" date="2018" name="Front. Plant Sci.">
        <title>Red Clover (Trifolium pratense) and Zigzag Clover (T. medium) - A Picture of Genomic Similarities and Differences.</title>
        <authorList>
            <person name="Dluhosova J."/>
            <person name="Istvanek J."/>
            <person name="Nedelnik J."/>
            <person name="Repkova J."/>
        </authorList>
    </citation>
    <scope>NUCLEOTIDE SEQUENCE [LARGE SCALE GENOMIC DNA]</scope>
    <source>
        <strain evidence="3">cv. 10/8</strain>
        <tissue evidence="2">Leaf</tissue>
    </source>
</reference>
<feature type="non-terminal residue" evidence="2">
    <location>
        <position position="1"/>
    </location>
</feature>
<proteinExistence type="predicted"/>
<evidence type="ECO:0000313" key="3">
    <source>
        <dbReference type="Proteomes" id="UP000265520"/>
    </source>
</evidence>
<accession>A0A392UC40</accession>
<feature type="compositionally biased region" description="Basic and acidic residues" evidence="1">
    <location>
        <begin position="52"/>
        <end position="65"/>
    </location>
</feature>
<organism evidence="2 3">
    <name type="scientific">Trifolium medium</name>
    <dbReference type="NCBI Taxonomy" id="97028"/>
    <lineage>
        <taxon>Eukaryota</taxon>
        <taxon>Viridiplantae</taxon>
        <taxon>Streptophyta</taxon>
        <taxon>Embryophyta</taxon>
        <taxon>Tracheophyta</taxon>
        <taxon>Spermatophyta</taxon>
        <taxon>Magnoliopsida</taxon>
        <taxon>eudicotyledons</taxon>
        <taxon>Gunneridae</taxon>
        <taxon>Pentapetalae</taxon>
        <taxon>rosids</taxon>
        <taxon>fabids</taxon>
        <taxon>Fabales</taxon>
        <taxon>Fabaceae</taxon>
        <taxon>Papilionoideae</taxon>
        <taxon>50 kb inversion clade</taxon>
        <taxon>NPAAA clade</taxon>
        <taxon>Hologalegina</taxon>
        <taxon>IRL clade</taxon>
        <taxon>Trifolieae</taxon>
        <taxon>Trifolium</taxon>
    </lineage>
</organism>
<dbReference type="AlphaFoldDB" id="A0A392UC40"/>
<name>A0A392UC40_9FABA</name>
<dbReference type="Proteomes" id="UP000265520">
    <property type="component" value="Unassembled WGS sequence"/>
</dbReference>
<comment type="caution">
    <text evidence="2">The sequence shown here is derived from an EMBL/GenBank/DDBJ whole genome shotgun (WGS) entry which is preliminary data.</text>
</comment>
<evidence type="ECO:0000256" key="1">
    <source>
        <dbReference type="SAM" id="MobiDB-lite"/>
    </source>
</evidence>
<feature type="compositionally biased region" description="Polar residues" evidence="1">
    <location>
        <begin position="41"/>
        <end position="50"/>
    </location>
</feature>